<dbReference type="InterPro" id="IPR029767">
    <property type="entry name" value="WecB-like"/>
</dbReference>
<dbReference type="EMBL" id="JABBGC010000001">
    <property type="protein sequence ID" value="NML35833.1"/>
    <property type="molecule type" value="Genomic_DNA"/>
</dbReference>
<evidence type="ECO:0000313" key="4">
    <source>
        <dbReference type="Proteomes" id="UP000583266"/>
    </source>
</evidence>
<dbReference type="GO" id="GO:0008761">
    <property type="term" value="F:UDP-N-acetylglucosamine 2-epimerase activity"/>
    <property type="evidence" value="ECO:0007669"/>
    <property type="project" value="UniProtKB-EC"/>
</dbReference>
<name>A0A848GFS0_9BACT</name>
<comment type="caution">
    <text evidence="3">The sequence shown here is derived from an EMBL/GenBank/DDBJ whole genome shotgun (WGS) entry which is preliminary data.</text>
</comment>
<dbReference type="SUPFAM" id="SSF53756">
    <property type="entry name" value="UDP-Glycosyltransferase/glycogen phosphorylase"/>
    <property type="match status" value="1"/>
</dbReference>
<dbReference type="AlphaFoldDB" id="A0A848GFS0"/>
<accession>A0A848GFS0</accession>
<comment type="similarity">
    <text evidence="1">Belongs to the UDP-N-acetylglucosamine 2-epimerase family.</text>
</comment>
<dbReference type="PANTHER" id="PTHR43174">
    <property type="entry name" value="UDP-N-ACETYLGLUCOSAMINE 2-EPIMERASE"/>
    <property type="match status" value="1"/>
</dbReference>
<dbReference type="EC" id="5.1.3.14" evidence="3"/>
<gene>
    <name evidence="3" type="primary">wecB</name>
    <name evidence="3" type="ORF">HHL17_01370</name>
</gene>
<organism evidence="3 4">
    <name type="scientific">Chitinophaga fulva</name>
    <dbReference type="NCBI Taxonomy" id="2728842"/>
    <lineage>
        <taxon>Bacteria</taxon>
        <taxon>Pseudomonadati</taxon>
        <taxon>Bacteroidota</taxon>
        <taxon>Chitinophagia</taxon>
        <taxon>Chitinophagales</taxon>
        <taxon>Chitinophagaceae</taxon>
        <taxon>Chitinophaga</taxon>
    </lineage>
</organism>
<keyword evidence="1 3" id="KW-0413">Isomerase</keyword>
<proteinExistence type="inferred from homology"/>
<dbReference type="Proteomes" id="UP000583266">
    <property type="component" value="Unassembled WGS sequence"/>
</dbReference>
<evidence type="ECO:0000259" key="2">
    <source>
        <dbReference type="Pfam" id="PF02350"/>
    </source>
</evidence>
<sequence>MKKIISVIGARPQFIKHAPMQIQLQKHFNALTIHTGQHYDPGMSDVFFNELKIPAPDYRFHLNGKLHGQQTAEMMTEIEQIAVKEKPDGLLVYGDTNSTLAGALVASKLHIPIIHIEAGLRSFNREMPEEVNRVLTDHISELLFCPSNAAVENLKAEGIERNVHLCGDVMKDMLSLASGYLGDKMEGKPYYFATIHRPYNTDVTERMLVILESLNALNAPVVFAIHPRTVSRLSDYKVDLAAYKNIIAIPPVGYFDSLSYQAYSLGVITDSGGVQKEAYWLKKRCITIRKETEWLETLTGNWNQLVFDDVASIREKLDMSLSDYNEELYGTVDNSATIVSLLNDKFYK</sequence>
<dbReference type="RefSeq" id="WP_169223022.1">
    <property type="nucleotide sequence ID" value="NZ_JABBGC010000001.1"/>
</dbReference>
<feature type="domain" description="UDP-N-acetylglucosamine 2-epimerase" evidence="2">
    <location>
        <begin position="23"/>
        <end position="342"/>
    </location>
</feature>
<evidence type="ECO:0000256" key="1">
    <source>
        <dbReference type="RuleBase" id="RU003513"/>
    </source>
</evidence>
<dbReference type="InterPro" id="IPR003331">
    <property type="entry name" value="UDP_GlcNAc_Epimerase_2_dom"/>
</dbReference>
<protein>
    <submittedName>
        <fullName evidence="3">UDP-N-acetylglucosamine 2-epimerase (Non-hydrolyzing)</fullName>
        <ecNumber evidence="3">5.1.3.14</ecNumber>
    </submittedName>
</protein>
<dbReference type="Gene3D" id="3.40.50.2000">
    <property type="entry name" value="Glycogen Phosphorylase B"/>
    <property type="match status" value="2"/>
</dbReference>
<dbReference type="Pfam" id="PF02350">
    <property type="entry name" value="Epimerase_2"/>
    <property type="match status" value="1"/>
</dbReference>
<dbReference type="NCBIfam" id="TIGR00236">
    <property type="entry name" value="wecB"/>
    <property type="match status" value="1"/>
</dbReference>
<keyword evidence="4" id="KW-1185">Reference proteome</keyword>
<evidence type="ECO:0000313" key="3">
    <source>
        <dbReference type="EMBL" id="NML35833.1"/>
    </source>
</evidence>
<reference evidence="3 4" key="1">
    <citation type="submission" date="2020-04" db="EMBL/GenBank/DDBJ databases">
        <title>Chitinophaga sp. G-6-1-13 sp. nov., isolated from soil.</title>
        <authorList>
            <person name="Dahal R.H."/>
            <person name="Chaudhary D.K."/>
        </authorList>
    </citation>
    <scope>NUCLEOTIDE SEQUENCE [LARGE SCALE GENOMIC DNA]</scope>
    <source>
        <strain evidence="3 4">G-6-1-13</strain>
    </source>
</reference>
<dbReference type="PANTHER" id="PTHR43174:SF1">
    <property type="entry name" value="UDP-N-ACETYLGLUCOSAMINE 2-EPIMERASE"/>
    <property type="match status" value="1"/>
</dbReference>
<dbReference type="CDD" id="cd03786">
    <property type="entry name" value="GTB_UDP-GlcNAc_2-Epimerase"/>
    <property type="match status" value="1"/>
</dbReference>